<dbReference type="RefSeq" id="WP_159494873.1">
    <property type="nucleotide sequence ID" value="NZ_CP050861.1"/>
</dbReference>
<evidence type="ECO:0000313" key="1">
    <source>
        <dbReference type="EMBL" id="UTD14205.1"/>
    </source>
</evidence>
<dbReference type="AlphaFoldDB" id="A0AAE9SDX9"/>
<accession>A0AAE9SDX9</accession>
<dbReference type="EMBL" id="CP050861">
    <property type="protein sequence ID" value="UTD14205.1"/>
    <property type="molecule type" value="Genomic_DNA"/>
</dbReference>
<proteinExistence type="predicted"/>
<protein>
    <submittedName>
        <fullName evidence="1">Uncharacterized protein</fullName>
    </submittedName>
</protein>
<name>A0AAE9SDX9_9FLAO</name>
<dbReference type="Proteomes" id="UP001056837">
    <property type="component" value="Chromosome"/>
</dbReference>
<evidence type="ECO:0000313" key="2">
    <source>
        <dbReference type="Proteomes" id="UP001056837"/>
    </source>
</evidence>
<reference evidence="1" key="1">
    <citation type="submission" date="2020-04" db="EMBL/GenBank/DDBJ databases">
        <title>Tenacibaculum mesophilum bac2.</title>
        <authorList>
            <person name="Li M."/>
        </authorList>
    </citation>
    <scope>NUCLEOTIDE SEQUENCE</scope>
    <source>
        <strain evidence="1">Bac2</strain>
    </source>
</reference>
<gene>
    <name evidence="1" type="ORF">HER15_01360</name>
</gene>
<sequence>MTISKEQLKIFQKAFKKANYGKISLPNKIDFDKITEIEFWTDGMRSGYSSRFIFKLNESNEPFLEFLSSSDYESWHKLIKSNGEIIDMKNYKGQFGRAVYSDVEKTERENEKIDKYNQKLHKELVDKGLEQNFDDPDFEKNNVNKRINYFGHLKKRK</sequence>
<organism evidence="1 2">
    <name type="scientific">Tenacibaculum mesophilum</name>
    <dbReference type="NCBI Taxonomy" id="104268"/>
    <lineage>
        <taxon>Bacteria</taxon>
        <taxon>Pseudomonadati</taxon>
        <taxon>Bacteroidota</taxon>
        <taxon>Flavobacteriia</taxon>
        <taxon>Flavobacteriales</taxon>
        <taxon>Flavobacteriaceae</taxon>
        <taxon>Tenacibaculum</taxon>
    </lineage>
</organism>